<accession>A0A0N4YFF2</accession>
<evidence type="ECO:0000313" key="2">
    <source>
        <dbReference type="EMBL" id="VDL79078.1"/>
    </source>
</evidence>
<keyword evidence="3" id="KW-1185">Reference proteome</keyword>
<protein>
    <submittedName>
        <fullName evidence="4">SCP domain-containing protein</fullName>
    </submittedName>
</protein>
<sequence length="104" mass="11973">MRRRANAKQCNEGQTYNAEEQPRHTTLTMSDMVDVPKKRSNTDEGTKTKPKYRERLGFLNTQSIIRQLVDHNVKHYGCAYATDTKTLDANGKVSQALTCIYEYE</sequence>
<gene>
    <name evidence="2" type="ORF">NBR_LOCUS15484</name>
</gene>
<reference evidence="2 3" key="2">
    <citation type="submission" date="2018-11" db="EMBL/GenBank/DDBJ databases">
        <authorList>
            <consortium name="Pathogen Informatics"/>
        </authorList>
    </citation>
    <scope>NUCLEOTIDE SEQUENCE [LARGE SCALE GENOMIC DNA]</scope>
</reference>
<evidence type="ECO:0000313" key="3">
    <source>
        <dbReference type="Proteomes" id="UP000271162"/>
    </source>
</evidence>
<proteinExistence type="predicted"/>
<evidence type="ECO:0000256" key="1">
    <source>
        <dbReference type="SAM" id="MobiDB-lite"/>
    </source>
</evidence>
<dbReference type="Proteomes" id="UP000271162">
    <property type="component" value="Unassembled WGS sequence"/>
</dbReference>
<feature type="compositionally biased region" description="Basic and acidic residues" evidence="1">
    <location>
        <begin position="34"/>
        <end position="49"/>
    </location>
</feature>
<name>A0A0N4YFF2_NIPBR</name>
<dbReference type="AlphaFoldDB" id="A0A0N4YFF2"/>
<feature type="compositionally biased region" description="Polar residues" evidence="1">
    <location>
        <begin position="8"/>
        <end position="29"/>
    </location>
</feature>
<dbReference type="WBParaSite" id="NBR_0001548301-mRNA-1">
    <property type="protein sequence ID" value="NBR_0001548301-mRNA-1"/>
    <property type="gene ID" value="NBR_0001548301"/>
</dbReference>
<feature type="region of interest" description="Disordered" evidence="1">
    <location>
        <begin position="1"/>
        <end position="49"/>
    </location>
</feature>
<evidence type="ECO:0000313" key="4">
    <source>
        <dbReference type="WBParaSite" id="NBR_0001548301-mRNA-1"/>
    </source>
</evidence>
<dbReference type="EMBL" id="UYSL01021757">
    <property type="protein sequence ID" value="VDL79078.1"/>
    <property type="molecule type" value="Genomic_DNA"/>
</dbReference>
<organism evidence="4">
    <name type="scientific">Nippostrongylus brasiliensis</name>
    <name type="common">Rat hookworm</name>
    <dbReference type="NCBI Taxonomy" id="27835"/>
    <lineage>
        <taxon>Eukaryota</taxon>
        <taxon>Metazoa</taxon>
        <taxon>Ecdysozoa</taxon>
        <taxon>Nematoda</taxon>
        <taxon>Chromadorea</taxon>
        <taxon>Rhabditida</taxon>
        <taxon>Rhabditina</taxon>
        <taxon>Rhabditomorpha</taxon>
        <taxon>Strongyloidea</taxon>
        <taxon>Heligmosomidae</taxon>
        <taxon>Nippostrongylus</taxon>
    </lineage>
</organism>
<reference evidence="4" key="1">
    <citation type="submission" date="2017-02" db="UniProtKB">
        <authorList>
            <consortium name="WormBaseParasite"/>
        </authorList>
    </citation>
    <scope>IDENTIFICATION</scope>
</reference>